<keyword evidence="4" id="KW-1185">Reference proteome</keyword>
<dbReference type="SUPFAM" id="SSF54593">
    <property type="entry name" value="Glyoxalase/Bleomycin resistance protein/Dihydroxybiphenyl dioxygenase"/>
    <property type="match status" value="1"/>
</dbReference>
<name>A0A6S6WMN9_9GAMM</name>
<keyword evidence="1" id="KW-0732">Signal</keyword>
<evidence type="ECO:0000259" key="2">
    <source>
        <dbReference type="Pfam" id="PF13670"/>
    </source>
</evidence>
<feature type="signal peptide" evidence="1">
    <location>
        <begin position="1"/>
        <end position="23"/>
    </location>
</feature>
<proteinExistence type="predicted"/>
<gene>
    <name evidence="3" type="ORF">PSI9734_01741</name>
</gene>
<evidence type="ECO:0000313" key="4">
    <source>
        <dbReference type="Proteomes" id="UP000481517"/>
    </source>
</evidence>
<feature type="domain" description="PepSY" evidence="2">
    <location>
        <begin position="9"/>
        <end position="92"/>
    </location>
</feature>
<protein>
    <recommendedName>
        <fullName evidence="2">PepSY domain-containing protein</fullName>
    </recommendedName>
</protein>
<dbReference type="InterPro" id="IPR025711">
    <property type="entry name" value="PepSY"/>
</dbReference>
<evidence type="ECO:0000313" key="3">
    <source>
        <dbReference type="EMBL" id="CAB0151352.1"/>
    </source>
</evidence>
<sequence>MKSYSMFAMVVMTVGLVAACSPAKDVTQCTVAPMSDWQDQAEFQLQLVEQGYDINEFKVTEGNCYEIYGTDKDGNKVEVYFNPVDGKVIKSETH</sequence>
<dbReference type="EMBL" id="CADCXY010000004">
    <property type="protein sequence ID" value="CAB0151352.1"/>
    <property type="molecule type" value="Genomic_DNA"/>
</dbReference>
<dbReference type="RefSeq" id="WP_246194858.1">
    <property type="nucleotide sequence ID" value="NZ_CADCXY010000004.1"/>
</dbReference>
<feature type="chain" id="PRO_5028896896" description="PepSY domain-containing protein" evidence="1">
    <location>
        <begin position="24"/>
        <end position="94"/>
    </location>
</feature>
<dbReference type="Pfam" id="PF13670">
    <property type="entry name" value="PepSY_2"/>
    <property type="match status" value="1"/>
</dbReference>
<evidence type="ECO:0000256" key="1">
    <source>
        <dbReference type="SAM" id="SignalP"/>
    </source>
</evidence>
<dbReference type="Proteomes" id="UP000481517">
    <property type="component" value="Unassembled WGS sequence"/>
</dbReference>
<dbReference type="InterPro" id="IPR029068">
    <property type="entry name" value="Glyas_Bleomycin-R_OHBP_Dase"/>
</dbReference>
<dbReference type="PROSITE" id="PS51257">
    <property type="entry name" value="PROKAR_LIPOPROTEIN"/>
    <property type="match status" value="1"/>
</dbReference>
<reference evidence="3 4" key="1">
    <citation type="submission" date="2020-02" db="EMBL/GenBank/DDBJ databases">
        <authorList>
            <person name="Rodrigo-Torres L."/>
            <person name="Arahal R. D."/>
            <person name="Lucena T."/>
        </authorList>
    </citation>
    <scope>NUCLEOTIDE SEQUENCE [LARGE SCALE GENOMIC DNA]</scope>
    <source>
        <strain evidence="3 4">CECT 9734</strain>
    </source>
</reference>
<organism evidence="3 4">
    <name type="scientific">Pseudidiomarina piscicola</name>
    <dbReference type="NCBI Taxonomy" id="2614830"/>
    <lineage>
        <taxon>Bacteria</taxon>
        <taxon>Pseudomonadati</taxon>
        <taxon>Pseudomonadota</taxon>
        <taxon>Gammaproteobacteria</taxon>
        <taxon>Alteromonadales</taxon>
        <taxon>Idiomarinaceae</taxon>
        <taxon>Pseudidiomarina</taxon>
    </lineage>
</organism>
<accession>A0A6S6WMN9</accession>
<dbReference type="AlphaFoldDB" id="A0A6S6WMN9"/>